<dbReference type="Proteomes" id="UP000092444">
    <property type="component" value="Unassembled WGS sequence"/>
</dbReference>
<sequence>METANLLEHEYYGGSRTFTWLADLSGLSIDLVSPS</sequence>
<keyword evidence="2" id="KW-1185">Reference proteome</keyword>
<dbReference type="EnsemblMetazoa" id="GMOY012150-RA">
    <property type="protein sequence ID" value="GMOY012150-PA"/>
    <property type="gene ID" value="GMOY012150"/>
</dbReference>
<protein>
    <submittedName>
        <fullName evidence="1">Uncharacterized protein</fullName>
    </submittedName>
</protein>
<dbReference type="EMBL" id="CCAG010003796">
    <property type="status" value="NOT_ANNOTATED_CDS"/>
    <property type="molecule type" value="Genomic_DNA"/>
</dbReference>
<dbReference type="VEuPathDB" id="VectorBase:GMOY012150"/>
<dbReference type="AlphaFoldDB" id="A0A1B0GFP3"/>
<evidence type="ECO:0000313" key="1">
    <source>
        <dbReference type="EnsemblMetazoa" id="GMOY012150-PA"/>
    </source>
</evidence>
<reference evidence="1" key="1">
    <citation type="submission" date="2020-05" db="UniProtKB">
        <authorList>
            <consortium name="EnsemblMetazoa"/>
        </authorList>
    </citation>
    <scope>IDENTIFICATION</scope>
    <source>
        <strain evidence="1">Yale</strain>
    </source>
</reference>
<organism evidence="1 2">
    <name type="scientific">Glossina morsitans morsitans</name>
    <name type="common">Savannah tsetse fly</name>
    <dbReference type="NCBI Taxonomy" id="37546"/>
    <lineage>
        <taxon>Eukaryota</taxon>
        <taxon>Metazoa</taxon>
        <taxon>Ecdysozoa</taxon>
        <taxon>Arthropoda</taxon>
        <taxon>Hexapoda</taxon>
        <taxon>Insecta</taxon>
        <taxon>Pterygota</taxon>
        <taxon>Neoptera</taxon>
        <taxon>Endopterygota</taxon>
        <taxon>Diptera</taxon>
        <taxon>Brachycera</taxon>
        <taxon>Muscomorpha</taxon>
        <taxon>Hippoboscoidea</taxon>
        <taxon>Glossinidae</taxon>
        <taxon>Glossina</taxon>
    </lineage>
</organism>
<name>A0A1B0GFP3_GLOMM</name>
<proteinExistence type="predicted"/>
<evidence type="ECO:0000313" key="2">
    <source>
        <dbReference type="Proteomes" id="UP000092444"/>
    </source>
</evidence>
<accession>A0A1B0GFP3</accession>